<gene>
    <name evidence="7" type="ORF">MY490_07980</name>
</gene>
<evidence type="ECO:0000259" key="6">
    <source>
        <dbReference type="PROSITE" id="PS51462"/>
    </source>
</evidence>
<evidence type="ECO:0000256" key="2">
    <source>
        <dbReference type="ARBA" id="ARBA00005582"/>
    </source>
</evidence>
<evidence type="ECO:0000256" key="4">
    <source>
        <dbReference type="ARBA" id="ARBA00022801"/>
    </source>
</evidence>
<dbReference type="SUPFAM" id="SSF55811">
    <property type="entry name" value="Nudix"/>
    <property type="match status" value="1"/>
</dbReference>
<keyword evidence="4" id="KW-0378">Hydrolase</keyword>
<reference evidence="7 8" key="1">
    <citation type="submission" date="2022-04" db="EMBL/GenBank/DDBJ databases">
        <title>Mechanism of arsenic methylation and mitigation arsenic toxicity by Bacillus sp. LH14 from an Arsenic-Contaminated Paddy Soil.</title>
        <authorList>
            <person name="Wang D."/>
        </authorList>
    </citation>
    <scope>NUCLEOTIDE SEQUENCE [LARGE SCALE GENOMIC DNA]</scope>
    <source>
        <strain evidence="7 8">LH14</strain>
    </source>
</reference>
<dbReference type="PANTHER" id="PTHR43758">
    <property type="entry name" value="7,8-DIHYDRO-8-OXOGUANINE TRIPHOSPHATASE"/>
    <property type="match status" value="1"/>
</dbReference>
<dbReference type="Proteomes" id="UP000830639">
    <property type="component" value="Chromosome"/>
</dbReference>
<name>A0ABY4JPI0_9BACI</name>
<dbReference type="CDD" id="cd18886">
    <property type="entry name" value="NUDIX_MutT_Nudt1"/>
    <property type="match status" value="1"/>
</dbReference>
<dbReference type="InterPro" id="IPR015797">
    <property type="entry name" value="NUDIX_hydrolase-like_dom_sf"/>
</dbReference>
<dbReference type="PRINTS" id="PR00502">
    <property type="entry name" value="NUDIXFAMILY"/>
</dbReference>
<keyword evidence="8" id="KW-1185">Reference proteome</keyword>
<sequence length="160" mass="18660">MKYTLCFIKRNDELLMLNRINAPTMGIWNGVGGKIEKGETIERSVQREIAEETGIQIELKDITYKGKVTWHEEEVDFGGMYVFLAKVSNSLKYDTPLKIDEGILDWKKIDWVIDEKNQGVGECIPYFLPILLNNERNHHYSFYYKENKVVDVVIEEVVLI</sequence>
<proteinExistence type="inferred from homology"/>
<dbReference type="InterPro" id="IPR020476">
    <property type="entry name" value="Nudix_hydrolase"/>
</dbReference>
<dbReference type="RefSeq" id="WP_248268731.1">
    <property type="nucleotide sequence ID" value="NZ_CP096034.1"/>
</dbReference>
<comment type="cofactor">
    <cofactor evidence="1">
        <name>Mg(2+)</name>
        <dbReference type="ChEBI" id="CHEBI:18420"/>
    </cofactor>
</comment>
<dbReference type="EMBL" id="CP096034">
    <property type="protein sequence ID" value="UPM55756.1"/>
    <property type="molecule type" value="Genomic_DNA"/>
</dbReference>
<organism evidence="7 8">
    <name type="scientific">Gottfriedia acidiceleris</name>
    <dbReference type="NCBI Taxonomy" id="371036"/>
    <lineage>
        <taxon>Bacteria</taxon>
        <taxon>Bacillati</taxon>
        <taxon>Bacillota</taxon>
        <taxon>Bacilli</taxon>
        <taxon>Bacillales</taxon>
        <taxon>Bacillaceae</taxon>
        <taxon>Gottfriedia</taxon>
    </lineage>
</organism>
<keyword evidence="3" id="KW-0479">Metal-binding</keyword>
<protein>
    <submittedName>
        <fullName evidence="7">8-oxo-dGTP diphosphatase</fullName>
    </submittedName>
</protein>
<evidence type="ECO:0000313" key="8">
    <source>
        <dbReference type="Proteomes" id="UP000830639"/>
    </source>
</evidence>
<dbReference type="PROSITE" id="PS51462">
    <property type="entry name" value="NUDIX"/>
    <property type="match status" value="1"/>
</dbReference>
<evidence type="ECO:0000256" key="1">
    <source>
        <dbReference type="ARBA" id="ARBA00001946"/>
    </source>
</evidence>
<feature type="domain" description="Nudix hydrolase" evidence="6">
    <location>
        <begin position="1"/>
        <end position="136"/>
    </location>
</feature>
<dbReference type="PANTHER" id="PTHR43758:SF2">
    <property type="entry name" value="OXIDIZED PURINE NUCLEOSIDE TRIPHOSPHATE HYDROLASE"/>
    <property type="match status" value="1"/>
</dbReference>
<keyword evidence="5" id="KW-0460">Magnesium</keyword>
<comment type="similarity">
    <text evidence="2">Belongs to the Nudix hydrolase family.</text>
</comment>
<dbReference type="Gene3D" id="3.90.79.10">
    <property type="entry name" value="Nucleoside Triphosphate Pyrophosphohydrolase"/>
    <property type="match status" value="1"/>
</dbReference>
<evidence type="ECO:0000256" key="3">
    <source>
        <dbReference type="ARBA" id="ARBA00022723"/>
    </source>
</evidence>
<evidence type="ECO:0000256" key="5">
    <source>
        <dbReference type="ARBA" id="ARBA00022842"/>
    </source>
</evidence>
<accession>A0ABY4JPI0</accession>
<dbReference type="Pfam" id="PF00293">
    <property type="entry name" value="NUDIX"/>
    <property type="match status" value="1"/>
</dbReference>
<evidence type="ECO:0000313" key="7">
    <source>
        <dbReference type="EMBL" id="UPM55756.1"/>
    </source>
</evidence>
<dbReference type="InterPro" id="IPR000086">
    <property type="entry name" value="NUDIX_hydrolase_dom"/>
</dbReference>